<proteinExistence type="predicted"/>
<protein>
    <submittedName>
        <fullName evidence="1">Uncharacterized protein</fullName>
    </submittedName>
</protein>
<evidence type="ECO:0000313" key="1">
    <source>
        <dbReference type="EMBL" id="CAB4139511.1"/>
    </source>
</evidence>
<gene>
    <name evidence="1" type="ORF">UFOVP342_45</name>
</gene>
<dbReference type="EMBL" id="LR796361">
    <property type="protein sequence ID" value="CAB4139511.1"/>
    <property type="molecule type" value="Genomic_DNA"/>
</dbReference>
<sequence length="67" mass="7732">MRKPYIKVVSIKDTDEGECKLTLDMNQAGREIILQAGIQKALSDYMVANSKKLSFWDKLQICWNILK</sequence>
<reference evidence="1" key="1">
    <citation type="submission" date="2020-04" db="EMBL/GenBank/DDBJ databases">
        <authorList>
            <person name="Chiriac C."/>
            <person name="Salcher M."/>
            <person name="Ghai R."/>
            <person name="Kavagutti S V."/>
        </authorList>
    </citation>
    <scope>NUCLEOTIDE SEQUENCE</scope>
</reference>
<name>A0A6J5LZQ2_9CAUD</name>
<organism evidence="1">
    <name type="scientific">uncultured Caudovirales phage</name>
    <dbReference type="NCBI Taxonomy" id="2100421"/>
    <lineage>
        <taxon>Viruses</taxon>
        <taxon>Duplodnaviria</taxon>
        <taxon>Heunggongvirae</taxon>
        <taxon>Uroviricota</taxon>
        <taxon>Caudoviricetes</taxon>
        <taxon>Peduoviridae</taxon>
        <taxon>Maltschvirus</taxon>
        <taxon>Maltschvirus maltsch</taxon>
    </lineage>
</organism>
<accession>A0A6J5LZQ2</accession>